<dbReference type="RefSeq" id="WP_206293243.1">
    <property type="nucleotide sequence ID" value="NZ_CP063458.1"/>
</dbReference>
<name>A0A7M2WZ91_9BACT</name>
<reference evidence="1 2" key="1">
    <citation type="submission" date="2020-10" db="EMBL/GenBank/DDBJ databases">
        <title>Wide distribution of Phycisphaera-like planctomycetes from WD2101 soil group in peatlands and genome analysis of the first cultivated representative.</title>
        <authorList>
            <person name="Dedysh S.N."/>
            <person name="Beletsky A.V."/>
            <person name="Ivanova A."/>
            <person name="Kulichevskaya I.S."/>
            <person name="Suzina N.E."/>
            <person name="Philippov D.A."/>
            <person name="Rakitin A.L."/>
            <person name="Mardanov A.V."/>
            <person name="Ravin N.V."/>
        </authorList>
    </citation>
    <scope>NUCLEOTIDE SEQUENCE [LARGE SCALE GENOMIC DNA]</scope>
    <source>
        <strain evidence="1 2">M1803</strain>
    </source>
</reference>
<proteinExistence type="predicted"/>
<sequence>MPAVSVATFKGWSSKMLPTCSFRSYCALACLLLVLLAAGCNKDDDKPRDSAEREVTAKAAGLTDDYVNQGKDTLGRYWFEKKGAEAGPPQKRMFDPKEGKLYRATQDASGKWKLTWLNAPPPPVVPKPEYTAQSLGLGEGATDQGKDPMGRYWFRVPATAADGSKDWFNMQSRVYDPKTKILYSAVESSDGKWTLTAIEPARP</sequence>
<dbReference type="Proteomes" id="UP000593765">
    <property type="component" value="Chromosome"/>
</dbReference>
<dbReference type="KEGG" id="hbs:IPV69_01995"/>
<evidence type="ECO:0000313" key="2">
    <source>
        <dbReference type="Proteomes" id="UP000593765"/>
    </source>
</evidence>
<dbReference type="EMBL" id="CP063458">
    <property type="protein sequence ID" value="QOV90171.1"/>
    <property type="molecule type" value="Genomic_DNA"/>
</dbReference>
<accession>A0A7M2WZ91</accession>
<evidence type="ECO:0000313" key="1">
    <source>
        <dbReference type="EMBL" id="QOV90171.1"/>
    </source>
</evidence>
<keyword evidence="2" id="KW-1185">Reference proteome</keyword>
<organism evidence="1 2">
    <name type="scientific">Humisphaera borealis</name>
    <dbReference type="NCBI Taxonomy" id="2807512"/>
    <lineage>
        <taxon>Bacteria</taxon>
        <taxon>Pseudomonadati</taxon>
        <taxon>Planctomycetota</taxon>
        <taxon>Phycisphaerae</taxon>
        <taxon>Tepidisphaerales</taxon>
        <taxon>Tepidisphaeraceae</taxon>
        <taxon>Humisphaera</taxon>
    </lineage>
</organism>
<gene>
    <name evidence="1" type="ORF">IPV69_01995</name>
</gene>
<protein>
    <submittedName>
        <fullName evidence="1">Uncharacterized protein</fullName>
    </submittedName>
</protein>
<dbReference type="AlphaFoldDB" id="A0A7M2WZ91"/>